<evidence type="ECO:0000313" key="2">
    <source>
        <dbReference type="EMBL" id="EUC57663.1"/>
    </source>
</evidence>
<dbReference type="AlphaFoldDB" id="X8J5U6"/>
<organism evidence="2 3">
    <name type="scientific">Rhizoctonia solani AG-3 Rhs1AP</name>
    <dbReference type="NCBI Taxonomy" id="1086054"/>
    <lineage>
        <taxon>Eukaryota</taxon>
        <taxon>Fungi</taxon>
        <taxon>Dikarya</taxon>
        <taxon>Basidiomycota</taxon>
        <taxon>Agaricomycotina</taxon>
        <taxon>Agaricomycetes</taxon>
        <taxon>Cantharellales</taxon>
        <taxon>Ceratobasidiaceae</taxon>
        <taxon>Rhizoctonia</taxon>
    </lineage>
</organism>
<gene>
    <name evidence="2" type="ORF">RSOL_228160</name>
</gene>
<feature type="non-terminal residue" evidence="2">
    <location>
        <position position="82"/>
    </location>
</feature>
<proteinExistence type="predicted"/>
<name>X8J5U6_9AGAM</name>
<feature type="compositionally biased region" description="Basic residues" evidence="1">
    <location>
        <begin position="32"/>
        <end position="41"/>
    </location>
</feature>
<evidence type="ECO:0000256" key="1">
    <source>
        <dbReference type="SAM" id="MobiDB-lite"/>
    </source>
</evidence>
<reference evidence="3" key="1">
    <citation type="journal article" date="2014" name="Genome Announc.">
        <title>Draft genome sequence of the plant-pathogenic soil fungus Rhizoctonia solani anastomosis group 3 strain Rhs1AP.</title>
        <authorList>
            <person name="Cubeta M.A."/>
            <person name="Thomas E."/>
            <person name="Dean R.A."/>
            <person name="Jabaji S."/>
            <person name="Neate S.M."/>
            <person name="Tavantzis S."/>
            <person name="Toda T."/>
            <person name="Vilgalys R."/>
            <person name="Bharathan N."/>
            <person name="Fedorova-Abrams N."/>
            <person name="Pakala S.B."/>
            <person name="Pakala S.M."/>
            <person name="Zafar N."/>
            <person name="Joardar V."/>
            <person name="Losada L."/>
            <person name="Nierman W.C."/>
        </authorList>
    </citation>
    <scope>NUCLEOTIDE SEQUENCE [LARGE SCALE GENOMIC DNA]</scope>
    <source>
        <strain evidence="3">AG-3</strain>
    </source>
</reference>
<feature type="region of interest" description="Disordered" evidence="1">
    <location>
        <begin position="1"/>
        <end position="47"/>
    </location>
</feature>
<accession>X8J5U6</accession>
<dbReference type="Proteomes" id="UP000030108">
    <property type="component" value="Unassembled WGS sequence"/>
</dbReference>
<feature type="compositionally biased region" description="Polar residues" evidence="1">
    <location>
        <begin position="1"/>
        <end position="10"/>
    </location>
</feature>
<sequence>MPTSATSSKANPPRKGRAKASDSATPVEPKPKPKPKRKSGGGRKPGAKAWNCAELLRLFWLIAELCPSIARDWIPLAERHFS</sequence>
<comment type="caution">
    <text evidence="2">The sequence shown here is derived from an EMBL/GenBank/DDBJ whole genome shotgun (WGS) entry which is preliminary data.</text>
</comment>
<evidence type="ECO:0000313" key="3">
    <source>
        <dbReference type="Proteomes" id="UP000030108"/>
    </source>
</evidence>
<dbReference type="EMBL" id="JATN01000322">
    <property type="protein sequence ID" value="EUC57663.1"/>
    <property type="molecule type" value="Genomic_DNA"/>
</dbReference>
<protein>
    <submittedName>
        <fullName evidence="2">Uncharacterized protein</fullName>
    </submittedName>
</protein>